<evidence type="ECO:0000313" key="3">
    <source>
        <dbReference type="EMBL" id="OTO08790.1"/>
    </source>
</evidence>
<dbReference type="Pfam" id="PF00903">
    <property type="entry name" value="Glyoxalase"/>
    <property type="match status" value="1"/>
</dbReference>
<comment type="caution">
    <text evidence="3">The sequence shown here is derived from an EMBL/GenBank/DDBJ whole genome shotgun (WGS) entry which is preliminary data.</text>
</comment>
<dbReference type="OrthoDB" id="9795306at2"/>
<reference evidence="2 4" key="2">
    <citation type="submission" date="2018-07" db="EMBL/GenBank/DDBJ databases">
        <title>The Genome Sequence of Enterococcus sp. DIV0659b.</title>
        <authorList>
            <consortium name="The Broad Institute Genomics Platform"/>
            <consortium name="The Broad Institute Genomic Center for Infectious Diseases"/>
            <person name="Earl A."/>
            <person name="Manson A."/>
            <person name="Schwartman J."/>
            <person name="Gilmore M."/>
            <person name="Abouelleil A."/>
            <person name="Cao P."/>
            <person name="Chapman S."/>
            <person name="Cusick C."/>
            <person name="Shea T."/>
            <person name="Young S."/>
            <person name="Neafsey D."/>
            <person name="Nusbaum C."/>
            <person name="Birren B."/>
        </authorList>
    </citation>
    <scope>NUCLEOTIDE SEQUENCE [LARGE SCALE GENOMIC DNA]</scope>
    <source>
        <strain evidence="2 4">4G2_DIV0659</strain>
    </source>
</reference>
<accession>A0A242CFU0</accession>
<organism evidence="3">
    <name type="scientific">Candidatus Enterococcus mansonii</name>
    <dbReference type="NCBI Taxonomy" id="1834181"/>
    <lineage>
        <taxon>Bacteria</taxon>
        <taxon>Bacillati</taxon>
        <taxon>Bacillota</taxon>
        <taxon>Bacilli</taxon>
        <taxon>Lactobacillales</taxon>
        <taxon>Enterococcaceae</taxon>
        <taxon>Enterococcus</taxon>
    </lineage>
</organism>
<gene>
    <name evidence="3" type="ORF">A5880_001790</name>
    <name evidence="2" type="ORF">A5880_001873</name>
</gene>
<proteinExistence type="predicted"/>
<dbReference type="EMBL" id="NGLE01000002">
    <property type="protein sequence ID" value="OTO08790.1"/>
    <property type="molecule type" value="Genomic_DNA"/>
</dbReference>
<dbReference type="STRING" id="1834181.A5880_001790"/>
<dbReference type="PANTHER" id="PTHR33990:SF5">
    <property type="entry name" value="PHNB-LIKE DOMAIN-CONTAINING PROTEIN"/>
    <property type="match status" value="1"/>
</dbReference>
<reference evidence="3" key="1">
    <citation type="submission" date="2017-05" db="EMBL/GenBank/DDBJ databases">
        <title>The Genome Sequence of Enterococcus sp. 4G2_DIV0659.</title>
        <authorList>
            <consortium name="The Broad Institute Genomics Platform"/>
            <consortium name="The Broad Institute Genomic Center for Infectious Diseases"/>
            <person name="Earl A."/>
            <person name="Manson A."/>
            <person name="Schwartman J."/>
            <person name="Gilmore M."/>
            <person name="Abouelleil A."/>
            <person name="Cao P."/>
            <person name="Chapman S."/>
            <person name="Cusick C."/>
            <person name="Shea T."/>
            <person name="Young S."/>
            <person name="Neafsey D."/>
            <person name="Nusbaum C."/>
            <person name="Birren B."/>
        </authorList>
    </citation>
    <scope>NUCLEOTIDE SEQUENCE [LARGE SCALE GENOMIC DNA]</scope>
    <source>
        <strain evidence="3">4G2_DIV0659</strain>
    </source>
</reference>
<dbReference type="PANTHER" id="PTHR33990">
    <property type="entry name" value="PROTEIN YJDN-RELATED"/>
    <property type="match status" value="1"/>
</dbReference>
<evidence type="ECO:0000313" key="4">
    <source>
        <dbReference type="Proteomes" id="UP000195139"/>
    </source>
</evidence>
<dbReference type="Gene3D" id="3.10.180.10">
    <property type="entry name" value="2,3-Dihydroxybiphenyl 1,2-Dioxygenase, domain 1"/>
    <property type="match status" value="1"/>
</dbReference>
<dbReference type="AlphaFoldDB" id="A0A242CFU0"/>
<dbReference type="RefSeq" id="WP_086330703.1">
    <property type="nucleotide sequence ID" value="NZ_NGLE02000001.1"/>
</dbReference>
<dbReference type="SUPFAM" id="SSF54593">
    <property type="entry name" value="Glyoxalase/Bleomycin resistance protein/Dihydroxybiphenyl dioxygenase"/>
    <property type="match status" value="1"/>
</dbReference>
<dbReference type="InterPro" id="IPR029068">
    <property type="entry name" value="Glyas_Bleomycin-R_OHBP_Dase"/>
</dbReference>
<dbReference type="Proteomes" id="UP000195139">
    <property type="component" value="Unassembled WGS sequence"/>
</dbReference>
<evidence type="ECO:0000259" key="1">
    <source>
        <dbReference type="Pfam" id="PF00903"/>
    </source>
</evidence>
<dbReference type="EMBL" id="NGLE02000001">
    <property type="protein sequence ID" value="MEI5994315.1"/>
    <property type="molecule type" value="Genomic_DNA"/>
</dbReference>
<protein>
    <recommendedName>
        <fullName evidence="1">Glyoxalase/fosfomycin resistance/dioxygenase domain-containing protein</fullName>
    </recommendedName>
</protein>
<dbReference type="InterPro" id="IPR004360">
    <property type="entry name" value="Glyas_Fos-R_dOase_dom"/>
</dbReference>
<feature type="domain" description="Glyoxalase/fosfomycin resistance/dioxygenase" evidence="1">
    <location>
        <begin position="9"/>
        <end position="135"/>
    </location>
</feature>
<sequence>MIKTGTPYLYFYDECDDALKYYVDIFGAEILEKATFEDVEYLEDESRKNCIAYASFKLGESVILANDFLERKSKENGSTSPQTSIWLEIEKEADIKFLEEKMLATGSKSITKLEETFWDSFYAKIEDKFGIIWELNAQK</sequence>
<evidence type="ECO:0000313" key="2">
    <source>
        <dbReference type="EMBL" id="MEI5994315.1"/>
    </source>
</evidence>
<keyword evidence="4" id="KW-1185">Reference proteome</keyword>
<name>A0A242CFU0_9ENTE</name>